<name>A0A0B4FR52_METAF</name>
<reference evidence="1 2" key="1">
    <citation type="journal article" date="2014" name="Proc. Natl. Acad. Sci. U.S.A.">
        <title>Trajectory and genomic determinants of fungal-pathogen speciation and host adaptation.</title>
        <authorList>
            <person name="Hu X."/>
            <person name="Xiao G."/>
            <person name="Zheng P."/>
            <person name="Shang Y."/>
            <person name="Su Y."/>
            <person name="Zhang X."/>
            <person name="Liu X."/>
            <person name="Zhan S."/>
            <person name="St Leger R.J."/>
            <person name="Wang C."/>
        </authorList>
    </citation>
    <scope>NUCLEOTIDE SEQUENCE [LARGE SCALE GENOMIC DNA]</scope>
    <source>
        <strain evidence="1 2">ARSEF 549</strain>
    </source>
</reference>
<evidence type="ECO:0000313" key="2">
    <source>
        <dbReference type="Proteomes" id="UP000031186"/>
    </source>
</evidence>
<gene>
    <name evidence="1" type="ORF">MAN_02736</name>
</gene>
<dbReference type="Proteomes" id="UP000031186">
    <property type="component" value="Unassembled WGS sequence"/>
</dbReference>
<accession>A0A0B4FR52</accession>
<dbReference type="AlphaFoldDB" id="A0A0B4FR52"/>
<proteinExistence type="predicted"/>
<dbReference type="EMBL" id="AZNF01000002">
    <property type="protein sequence ID" value="KID70222.1"/>
    <property type="molecule type" value="Genomic_DNA"/>
</dbReference>
<keyword evidence="2" id="KW-1185">Reference proteome</keyword>
<sequence>MDQTLPDHRAITVPVPTADITAEVQNQGLEAAAISHFVVQRFNLLMQLIAGIPYDFDKPWPFWFYIGKIVSKAFFSVEDQLEWLNAVRVRTREFIAFSNTSTVNDNGPNDETRRIQVVEVNFLKPQPGENIKLFWKPARGIISQQVKNWIDYQSSQSCN</sequence>
<protein>
    <submittedName>
        <fullName evidence="1">Uncharacterized protein</fullName>
    </submittedName>
</protein>
<dbReference type="HOGENOM" id="CLU_123441_1_0_1"/>
<dbReference type="VEuPathDB" id="FungiDB:MAN_02736"/>
<comment type="caution">
    <text evidence="1">The sequence shown here is derived from an EMBL/GenBank/DDBJ whole genome shotgun (WGS) entry which is preliminary data.</text>
</comment>
<evidence type="ECO:0000313" key="1">
    <source>
        <dbReference type="EMBL" id="KID70222.1"/>
    </source>
</evidence>
<feature type="non-terminal residue" evidence="1">
    <location>
        <position position="1"/>
    </location>
</feature>
<dbReference type="OrthoDB" id="4951138at2759"/>
<organism evidence="1 2">
    <name type="scientific">Metarhizium anisopliae (strain ARSEF 549)</name>
    <dbReference type="NCBI Taxonomy" id="3151832"/>
    <lineage>
        <taxon>Eukaryota</taxon>
        <taxon>Fungi</taxon>
        <taxon>Dikarya</taxon>
        <taxon>Ascomycota</taxon>
        <taxon>Pezizomycotina</taxon>
        <taxon>Sordariomycetes</taxon>
        <taxon>Hypocreomycetidae</taxon>
        <taxon>Hypocreales</taxon>
        <taxon>Clavicipitaceae</taxon>
        <taxon>Metarhizium</taxon>
    </lineage>
</organism>